<keyword evidence="3" id="KW-0804">Transcription</keyword>
<dbReference type="FunFam" id="4.10.1240.50:FF:000003">
    <property type="entry name" value="Arginine-glutamic acid dipeptide (RE) repeats a"/>
    <property type="match status" value="1"/>
</dbReference>
<proteinExistence type="evidence at protein level"/>
<reference evidence="7" key="4">
    <citation type="submission" date="2025-08" db="UniProtKB">
        <authorList>
            <consortium name="Ensembl"/>
        </authorList>
    </citation>
    <scope>IDENTIFICATION</scope>
</reference>
<evidence type="ECO:0000313" key="7">
    <source>
        <dbReference type="Ensembl" id="ENSP00000515652.1"/>
    </source>
</evidence>
<evidence type="ECO:0000259" key="6">
    <source>
        <dbReference type="PROSITE" id="PS51156"/>
    </source>
</evidence>
<name>A0A994J792_HUMAN</name>
<dbReference type="Proteomes" id="UP000005640">
    <property type="component" value="Chromosome 1"/>
</dbReference>
<organism evidence="7 8">
    <name type="scientific">Homo sapiens</name>
    <name type="common">Human</name>
    <dbReference type="NCBI Taxonomy" id="9606"/>
    <lineage>
        <taxon>Eukaryota</taxon>
        <taxon>Metazoa</taxon>
        <taxon>Chordata</taxon>
        <taxon>Craniata</taxon>
        <taxon>Vertebrata</taxon>
        <taxon>Euteleostomi</taxon>
        <taxon>Mammalia</taxon>
        <taxon>Eutheria</taxon>
        <taxon>Euarchontoglires</taxon>
        <taxon>Primates</taxon>
        <taxon>Haplorrhini</taxon>
        <taxon>Catarrhini</taxon>
        <taxon>Hominidae</taxon>
        <taxon>Homo</taxon>
    </lineage>
</organism>
<reference evidence="7 8" key="1">
    <citation type="journal article" date="2001" name="Nature">
        <title>Initial sequencing and analysis of the human genome.</title>
        <authorList>
            <consortium name="International Human Genome Sequencing Consortium"/>
            <person name="Lander E.S."/>
            <person name="Linton L.M."/>
            <person name="Birren B."/>
            <person name="Nusbaum C."/>
            <person name="Zody M.C."/>
            <person name="Baldwin J."/>
            <person name="Devon K."/>
            <person name="Dewar K."/>
            <person name="Doyle M."/>
            <person name="FitzHugh W."/>
            <person name="Funke R."/>
            <person name="Gage D."/>
            <person name="Harris K."/>
            <person name="Heaford A."/>
            <person name="Howland J."/>
            <person name="Kann L."/>
            <person name="Lehoczky J."/>
            <person name="LeVine R."/>
            <person name="McEwan P."/>
            <person name="McKernan K."/>
            <person name="Meldrim J."/>
            <person name="Mesirov J.P."/>
            <person name="Miranda C."/>
            <person name="Morris W."/>
            <person name="Naylor J."/>
            <person name="Raymond C."/>
            <person name="Rosetti M."/>
            <person name="Santos R."/>
            <person name="Sheridan A."/>
            <person name="Sougnez C."/>
            <person name="Stange-Thomann N."/>
            <person name="Stojanovic N."/>
            <person name="Subramanian A."/>
            <person name="Wyman D."/>
            <person name="Rogers J."/>
            <person name="Sulston J."/>
            <person name="Ainscough R."/>
            <person name="Beck S."/>
            <person name="Bentley D."/>
            <person name="Burton J."/>
            <person name="Clee C."/>
            <person name="Carter N."/>
            <person name="Coulson A."/>
            <person name="Deadman R."/>
            <person name="Deloukas P."/>
            <person name="Dunham A."/>
            <person name="Dunham I."/>
            <person name="Durbin R."/>
            <person name="French L."/>
            <person name="Grafham D."/>
            <person name="Gregory S."/>
            <person name="Hubbard T."/>
            <person name="Humphray S."/>
            <person name="Hunt A."/>
            <person name="Jones M."/>
            <person name="Lloyd C."/>
            <person name="McMurray A."/>
            <person name="Matthews L."/>
            <person name="Mercer S."/>
            <person name="Milne S."/>
            <person name="Mullikin J.C."/>
            <person name="Mungall A."/>
            <person name="Plumb R."/>
            <person name="Ross M."/>
            <person name="Shownkeen R."/>
            <person name="Sims S."/>
            <person name="Waterston R.H."/>
            <person name="Wilson R.K."/>
            <person name="Hillier L.W."/>
            <person name="McPherson J.D."/>
            <person name="Marra M.A."/>
            <person name="Mardis E.R."/>
            <person name="Fulton L.A."/>
            <person name="Chinwalla A.T."/>
            <person name="Pepin K.H."/>
            <person name="Gish W.R."/>
            <person name="Chissoe S.L."/>
            <person name="Wendl M.C."/>
            <person name="Delehaunty K.D."/>
            <person name="Miner T.L."/>
            <person name="Delehaunty A."/>
            <person name="Kramer J.B."/>
            <person name="Cook L.L."/>
            <person name="Fulton R.S."/>
            <person name="Johnson D.L."/>
            <person name="Minx P.J."/>
            <person name="Clifton S.W."/>
            <person name="Hawkins T."/>
            <person name="Branscomb E."/>
            <person name="Predki P."/>
            <person name="Richardson P."/>
            <person name="Wenning S."/>
            <person name="Slezak T."/>
            <person name="Doggett N."/>
            <person name="Cheng J.F."/>
            <person name="Olsen A."/>
            <person name="Lucas S."/>
            <person name="Elkin C."/>
            <person name="Uberbacher E."/>
            <person name="Frazier M."/>
            <person name="Gibbs R.A."/>
            <person name="Muzny D.M."/>
            <person name="Scherer S.E."/>
            <person name="Bouck J.B."/>
            <person name="Sodergren E.J."/>
            <person name="Worley K.C."/>
            <person name="Rives C.M."/>
            <person name="Gorrell J.H."/>
            <person name="Metzker M.L."/>
            <person name="Naylor S.L."/>
            <person name="Kucherlapati R.S."/>
            <person name="Nelson D.L."/>
            <person name="Weinstock G.M."/>
            <person name="Sakaki Y."/>
            <person name="Fujiyama A."/>
            <person name="Hattori M."/>
            <person name="Yada T."/>
            <person name="Toyoda A."/>
            <person name="Itoh T."/>
            <person name="Kawagoe C."/>
            <person name="Watanabe H."/>
            <person name="Totoki Y."/>
            <person name="Taylor T."/>
            <person name="Weissenbach J."/>
            <person name="Heilig R."/>
            <person name="Saurin W."/>
            <person name="Artiguenave F."/>
            <person name="Brottier P."/>
            <person name="Bruls T."/>
            <person name="Pelletier E."/>
            <person name="Robert C."/>
            <person name="Wincker P."/>
            <person name="Smith D.R."/>
            <person name="Doucette-Stamm L."/>
            <person name="Rubenfield M."/>
            <person name="Weinstock K."/>
            <person name="Lee H.M."/>
            <person name="Dubois J."/>
            <person name="Rosenthal A."/>
            <person name="Platzer M."/>
            <person name="Nyakatura G."/>
            <person name="Taudien S."/>
            <person name="Rump A."/>
            <person name="Yang H."/>
            <person name="Yu J."/>
            <person name="Wang J."/>
            <person name="Huang G."/>
            <person name="Gu J."/>
            <person name="Hood L."/>
            <person name="Rowen L."/>
            <person name="Madan A."/>
            <person name="Qin S."/>
            <person name="Davis R.W."/>
            <person name="Federspiel N.A."/>
            <person name="Abola A.P."/>
            <person name="Proctor M.J."/>
            <person name="Myers R.M."/>
            <person name="Schmutz J."/>
            <person name="Dickson M."/>
            <person name="Grimwood J."/>
            <person name="Cox D.R."/>
            <person name="Olson M.V."/>
            <person name="Kaul R."/>
            <person name="Raymond C."/>
            <person name="Shimizu N."/>
            <person name="Kawasaki K."/>
            <person name="Minoshima S."/>
            <person name="Evans G.A."/>
            <person name="Athanasiou M."/>
            <person name="Schultz R."/>
            <person name="Roe B.A."/>
            <person name="Chen F."/>
            <person name="Pan H."/>
            <person name="Ramser J."/>
            <person name="Lehrach H."/>
            <person name="Reinhardt R."/>
            <person name="McCombie W.R."/>
            <person name="de la Bastide M."/>
            <person name="Dedhia N."/>
            <person name="Blocker H."/>
            <person name="Hornischer K."/>
            <person name="Nordsiek G."/>
            <person name="Agarwala R."/>
            <person name="Aravind L."/>
            <person name="Bailey J.A."/>
            <person name="Bateman A."/>
            <person name="Batzoglou S."/>
            <person name="Birney E."/>
            <person name="Bork P."/>
            <person name="Brown D.G."/>
            <person name="Burge C.B."/>
            <person name="Cerutti L."/>
            <person name="Chen H.C."/>
            <person name="Church D."/>
            <person name="Clamp M."/>
            <person name="Copley R.R."/>
            <person name="Doerks T."/>
            <person name="Eddy S.R."/>
            <person name="Eichler E.E."/>
            <person name="Furey T.S."/>
            <person name="Galagan J."/>
            <person name="Gilbert J.G."/>
            <person name="Harmon C."/>
            <person name="Hayashizaki Y."/>
            <person name="Haussler D."/>
            <person name="Hermjakob H."/>
            <person name="Hokamp K."/>
            <person name="Jang W."/>
            <person name="Johnson L.S."/>
            <person name="Jones T.A."/>
            <person name="Kasif S."/>
            <person name="Kaspryzk A."/>
            <person name="Kennedy S."/>
            <person name="Kent W.J."/>
            <person name="Kitts P."/>
            <person name="Koonin E.V."/>
            <person name="Korf I."/>
            <person name="Kulp D."/>
            <person name="Lancet D."/>
            <person name="Lowe T.M."/>
            <person name="McLysaght A."/>
            <person name="Mikkelsen T."/>
            <person name="Moran J.V."/>
            <person name="Mulder N."/>
            <person name="Pollara V.J."/>
            <person name="Ponting C.P."/>
            <person name="Schuler G."/>
            <person name="Schultz J."/>
            <person name="Slater G."/>
            <person name="Smit A.F."/>
            <person name="Stupka E."/>
            <person name="Szustakowski J."/>
            <person name="Thierry-Mieg D."/>
            <person name="Thierry-Mieg J."/>
            <person name="Wagner L."/>
            <person name="Wallis J."/>
            <person name="Wheeler R."/>
            <person name="Williams A."/>
            <person name="Wolf Y.I."/>
            <person name="Wolfe K.H."/>
            <person name="Yang S.P."/>
            <person name="Yeh R.F."/>
            <person name="Collins F."/>
            <person name="Guyer M.S."/>
            <person name="Peterson J."/>
            <person name="Felsenfeld A."/>
            <person name="Wetterstrand K.A."/>
            <person name="Patrinos A."/>
            <person name="Morgan M.J."/>
            <person name="de Jong P."/>
            <person name="Catanese J.J."/>
            <person name="Osoegawa K."/>
            <person name="Shizuya H."/>
            <person name="Choi S."/>
            <person name="Chen Y.J."/>
        </authorList>
    </citation>
    <scope>NUCLEOTIDE SEQUENCE [LARGE SCALE GENOMIC DNA]</scope>
</reference>
<dbReference type="Ensembl" id="ENST00000704049.1">
    <property type="protein sequence ID" value="ENSP00000515652.1"/>
    <property type="gene ID" value="ENSG00000142599.21"/>
</dbReference>
<dbReference type="SMART" id="SM01189">
    <property type="entry name" value="ELM2"/>
    <property type="match status" value="1"/>
</dbReference>
<dbReference type="EMBL" id="KF495857">
    <property type="status" value="NOT_ANNOTATED_CDS"/>
    <property type="molecule type" value="Genomic_DNA"/>
</dbReference>
<dbReference type="EMBL" id="AL096855">
    <property type="status" value="NOT_ANNOTATED_CDS"/>
    <property type="molecule type" value="Genomic_DNA"/>
</dbReference>
<evidence type="ECO:0000256" key="4">
    <source>
        <dbReference type="ARBA" id="ARBA00023242"/>
    </source>
</evidence>
<dbReference type="HGNC" id="HGNC:9965">
    <property type="gene designation" value="RERE"/>
</dbReference>
<accession>A0A994J792</accession>
<dbReference type="PANTHER" id="PTHR13859:SF12">
    <property type="entry name" value="ARGININE-GLUTAMIC ACID DIPEPTIDE REPEATS PROTEIN"/>
    <property type="match status" value="1"/>
</dbReference>
<dbReference type="InterPro" id="IPR000949">
    <property type="entry name" value="ELM2_dom"/>
</dbReference>
<feature type="region of interest" description="Disordered" evidence="5">
    <location>
        <begin position="1"/>
        <end position="42"/>
    </location>
</feature>
<evidence type="ECO:0000256" key="3">
    <source>
        <dbReference type="ARBA" id="ARBA00023163"/>
    </source>
</evidence>
<keyword evidence="2" id="KW-0805">Transcription regulation</keyword>
<evidence type="ECO:0000256" key="2">
    <source>
        <dbReference type="ARBA" id="ARBA00023015"/>
    </source>
</evidence>
<dbReference type="SMR" id="A0A994J792"/>
<keyword evidence="9 10" id="KW-1267">Proteomics identification</keyword>
<comment type="subcellular location">
    <subcellularLocation>
        <location evidence="1">Nucleus</location>
    </subcellularLocation>
</comment>
<reference evidence="7 8" key="3">
    <citation type="journal article" date="2006" name="Nature">
        <title>The DNA sequence and biological annotation of human chromosome 1.</title>
        <authorList>
            <person name="Gregory S.G."/>
            <person name="Barlow K.F."/>
            <person name="McLay K.E."/>
            <person name="Kaul R."/>
            <person name="Swarbreck D."/>
            <person name="Dunham A."/>
            <person name="Scott C.E."/>
            <person name="Howe K.L."/>
            <person name="Woodfine K."/>
            <person name="Spencer C.C."/>
            <person name="Jones M.C."/>
            <person name="Gillson C."/>
            <person name="Searle S."/>
            <person name="Zhou Y."/>
            <person name="Kokocinski F."/>
            <person name="McDonald L."/>
            <person name="Evans R."/>
            <person name="Phillips K."/>
            <person name="Atkinson A."/>
            <person name="Cooper R."/>
            <person name="Jones C."/>
            <person name="Hall R.E."/>
            <person name="Andrews T.D."/>
            <person name="Lloyd C."/>
            <person name="Ainscough R."/>
            <person name="Almeida J.P."/>
            <person name="Ambrose K.D."/>
            <person name="Anderson F."/>
            <person name="Andrew R.W."/>
            <person name="Ashwell R.I."/>
            <person name="Aubin K."/>
            <person name="Babbage A.K."/>
            <person name="Bagguley C.L."/>
            <person name="Bailey J."/>
            <person name="Beasley H."/>
            <person name="Bethel G."/>
            <person name="Bird C.P."/>
            <person name="Bray-Allen S."/>
            <person name="Brown J.Y."/>
            <person name="Brown A.J."/>
            <person name="Buckley D."/>
            <person name="Burton J."/>
            <person name="Bye J."/>
            <person name="Carder C."/>
            <person name="Chapman J.C."/>
            <person name="Clark S.Y."/>
            <person name="Clarke G."/>
            <person name="Clee C."/>
            <person name="Cobley V."/>
            <person name="Collier R.E."/>
            <person name="Corby N."/>
            <person name="Coville G.J."/>
            <person name="Davies J."/>
            <person name="Deadman R."/>
            <person name="Dunn M."/>
            <person name="Earthrowl M."/>
            <person name="Ellington A.G."/>
            <person name="Errington H."/>
            <person name="Frankish A."/>
            <person name="Frankland J."/>
            <person name="French L."/>
            <person name="Garner P."/>
            <person name="Garnett J."/>
            <person name="Gay L."/>
            <person name="Ghori M.R."/>
            <person name="Gibson R."/>
            <person name="Gilby L.M."/>
            <person name="Gillett W."/>
            <person name="Glithero R.J."/>
            <person name="Grafham D.V."/>
            <person name="Griffiths C."/>
            <person name="Griffiths-Jones S."/>
            <person name="Grocock R."/>
            <person name="Hammond S."/>
            <person name="Harrison E.S."/>
            <person name="Hart E."/>
            <person name="Haugen E."/>
            <person name="Heath P.D."/>
            <person name="Holmes S."/>
            <person name="Holt K."/>
            <person name="Howden P.J."/>
            <person name="Hunt A.R."/>
            <person name="Hunt S.E."/>
            <person name="Hunter G."/>
            <person name="Isherwood J."/>
            <person name="James R."/>
            <person name="Johnson C."/>
            <person name="Johnson D."/>
            <person name="Joy A."/>
            <person name="Kay M."/>
            <person name="Kershaw J.K."/>
            <person name="Kibukawa M."/>
            <person name="Kimberley A.M."/>
            <person name="King A."/>
            <person name="Knights A.J."/>
            <person name="Lad H."/>
            <person name="Laird G."/>
            <person name="Lawlor S."/>
            <person name="Leongamornlert D.A."/>
            <person name="Lloyd D.M."/>
            <person name="Loveland J."/>
            <person name="Lovell J."/>
            <person name="Lush M.J."/>
            <person name="Lyne R."/>
            <person name="Martin S."/>
            <person name="Mashreghi-Mohammadi M."/>
            <person name="Matthews L."/>
            <person name="Matthews N.S."/>
            <person name="McLaren S."/>
            <person name="Milne S."/>
            <person name="Mistry S."/>
            <person name="Moore M.J."/>
            <person name="Nickerson T."/>
            <person name="O'Dell C.N."/>
            <person name="Oliver K."/>
            <person name="Palmeiri A."/>
            <person name="Palmer S.A."/>
            <person name="Parker A."/>
            <person name="Patel D."/>
            <person name="Pearce A.V."/>
            <person name="Peck A.I."/>
            <person name="Pelan S."/>
            <person name="Phelps K."/>
            <person name="Phillimore B.J."/>
            <person name="Plumb R."/>
            <person name="Rajan J."/>
            <person name="Raymond C."/>
            <person name="Rouse G."/>
            <person name="Saenphimmachak C."/>
            <person name="Sehra H.K."/>
            <person name="Sheridan E."/>
            <person name="Shownkeen R."/>
            <person name="Sims S."/>
            <person name="Skuce C.D."/>
            <person name="Smith M."/>
            <person name="Steward C."/>
            <person name="Subramanian S."/>
            <person name="Sycamore N."/>
            <person name="Tracey A."/>
            <person name="Tromans A."/>
            <person name="Van Helmond Z."/>
            <person name="Wall M."/>
            <person name="Wallis J.M."/>
            <person name="White S."/>
            <person name="Whitehead S.L."/>
            <person name="Wilkinson J.E."/>
            <person name="Willey D.L."/>
            <person name="Williams H."/>
            <person name="Wilming L."/>
            <person name="Wray P.W."/>
            <person name="Wu Z."/>
            <person name="Coulson A."/>
            <person name="Vaudin M."/>
            <person name="Sulston J.E."/>
            <person name="Durbin R."/>
            <person name="Hubbard T."/>
            <person name="Wooster R."/>
            <person name="Dunham I."/>
            <person name="Carter N.P."/>
            <person name="McVean G."/>
            <person name="Ross M.T."/>
            <person name="Harrow J."/>
            <person name="Olson M.V."/>
            <person name="Beck S."/>
            <person name="Rogers J."/>
            <person name="Bentley D.R."/>
            <person name="Banerjee R."/>
            <person name="Bryant S.P."/>
            <person name="Burford D.C."/>
            <person name="Burrill W.D."/>
            <person name="Clegg S.M."/>
            <person name="Dhami P."/>
            <person name="Dovey O."/>
            <person name="Faulkner L.M."/>
            <person name="Gribble S.M."/>
            <person name="Langford C.F."/>
            <person name="Pandian R.D."/>
            <person name="Porter K.M."/>
            <person name="Prigmore E."/>
        </authorList>
    </citation>
    <scope>NUCLEOTIDE SEQUENCE [LARGE SCALE GENOMIC DNA]</scope>
</reference>
<dbReference type="EMBL" id="AL356072">
    <property type="status" value="NOT_ANNOTATED_CDS"/>
    <property type="molecule type" value="Genomic_DNA"/>
</dbReference>
<protein>
    <submittedName>
        <fullName evidence="7">Arginine-glutamic acid dipeptide repeats</fullName>
    </submittedName>
</protein>
<evidence type="ECO:0000313" key="8">
    <source>
        <dbReference type="Proteomes" id="UP000005640"/>
    </source>
</evidence>
<dbReference type="PANTHER" id="PTHR13859">
    <property type="entry name" value="ATROPHIN-RELATED"/>
    <property type="match status" value="1"/>
</dbReference>
<keyword evidence="4" id="KW-0539">Nucleus</keyword>
<gene>
    <name evidence="7" type="primary">RERE</name>
</gene>
<keyword evidence="8" id="KW-1185">Reference proteome</keyword>
<dbReference type="EMBL" id="KF510737">
    <property type="status" value="NOT_ANNOTATED_CDS"/>
    <property type="molecule type" value="Genomic_DNA"/>
</dbReference>
<dbReference type="GeneTree" id="ENSGT00940000153615"/>
<dbReference type="EMBL" id="KF495858">
    <property type="status" value="NOT_ANNOTATED_CDS"/>
    <property type="molecule type" value="Genomic_DNA"/>
</dbReference>
<dbReference type="AlphaFoldDB" id="A0A994J792"/>
<dbReference type="Ensembl" id="ENST00000704049.1">
    <property type="protein sequence ID" value="ENSP00000515652.1"/>
    <property type="gene ID" value="ENSG00000142599.20"/>
</dbReference>
<dbReference type="Gene3D" id="4.10.1240.50">
    <property type="match status" value="1"/>
</dbReference>
<dbReference type="EMBL" id="AL357713">
    <property type="status" value="NOT_ANNOTATED_CDS"/>
    <property type="molecule type" value="Genomic_DNA"/>
</dbReference>
<dbReference type="GO" id="GO:0005634">
    <property type="term" value="C:nucleus"/>
    <property type="evidence" value="ECO:0007669"/>
    <property type="project" value="UniProtKB-SubCell"/>
</dbReference>
<dbReference type="OrthoDB" id="6147534at2759"/>
<dbReference type="Pfam" id="PF01448">
    <property type="entry name" value="ELM2"/>
    <property type="match status" value="1"/>
</dbReference>
<feature type="domain" description="ELM2" evidence="6">
    <location>
        <begin position="16"/>
        <end position="119"/>
    </location>
</feature>
<reference evidence="7 8" key="2">
    <citation type="journal article" date="2004" name="Nature">
        <title>Finishing the euchromatic sequence of the human genome.</title>
        <authorList>
            <consortium name="International Human Genome Sequencing Consortium"/>
        </authorList>
    </citation>
    <scope>NUCLEOTIDE SEQUENCE [LARGE SCALE GENOMIC DNA]</scope>
</reference>
<evidence type="ECO:0000256" key="1">
    <source>
        <dbReference type="ARBA" id="ARBA00004123"/>
    </source>
</evidence>
<evidence type="ECO:0007829" key="9">
    <source>
        <dbReference type="PeptideAtlas" id="A0A994J792"/>
    </source>
</evidence>
<dbReference type="EMBL" id="AL357552">
    <property type="status" value="NOT_ANNOTATED_CDS"/>
    <property type="molecule type" value="Genomic_DNA"/>
</dbReference>
<reference evidence="7" key="5">
    <citation type="submission" date="2025-09" db="UniProtKB">
        <authorList>
            <consortium name="Ensembl"/>
        </authorList>
    </citation>
    <scope>IDENTIFICATION</scope>
</reference>
<sequence>MDDPFSPCRRLNSTQGEIRVGPSHQAKLPDLQPFPSPDGDTVTQHEELVWMPGVNDCDLLMYLRAARSMAAFAGMCDGGSTEDGCVAASRDDTTLNALNTLHESGYDAGKALQRLVKKPVPKLIEKCWTEDEVAGGPKTNKQKT</sequence>
<evidence type="ECO:0007829" key="10">
    <source>
        <dbReference type="ProteomicsDB" id="A0A994J792"/>
    </source>
</evidence>
<dbReference type="OpenTargets" id="ENSG00000142599"/>
<evidence type="ECO:0000256" key="5">
    <source>
        <dbReference type="SAM" id="MobiDB-lite"/>
    </source>
</evidence>
<dbReference type="PROSITE" id="PS51156">
    <property type="entry name" value="ELM2"/>
    <property type="match status" value="1"/>
</dbReference>